<organism evidence="2 3">
    <name type="scientific">Cupriavidus basilensis</name>
    <dbReference type="NCBI Taxonomy" id="68895"/>
    <lineage>
        <taxon>Bacteria</taxon>
        <taxon>Pseudomonadati</taxon>
        <taxon>Pseudomonadota</taxon>
        <taxon>Betaproteobacteria</taxon>
        <taxon>Burkholderiales</taxon>
        <taxon>Burkholderiaceae</taxon>
        <taxon>Cupriavidus</taxon>
    </lineage>
</organism>
<reference evidence="2 3" key="1">
    <citation type="submission" date="2023-03" db="EMBL/GenBank/DDBJ databases">
        <title>Draft assemblies of triclosan tolerant bacteria isolated from returned activated sludge.</title>
        <authorList>
            <person name="Van Hamelsveld S."/>
        </authorList>
    </citation>
    <scope>NUCLEOTIDE SEQUENCE [LARGE SCALE GENOMIC DNA]</scope>
    <source>
        <strain evidence="2 3">GW210010_S58</strain>
    </source>
</reference>
<accession>A0ABT6APH8</accession>
<comment type="caution">
    <text evidence="2">The sequence shown here is derived from an EMBL/GenBank/DDBJ whole genome shotgun (WGS) entry which is preliminary data.</text>
</comment>
<keyword evidence="3" id="KW-1185">Reference proteome</keyword>
<proteinExistence type="predicted"/>
<feature type="region of interest" description="Disordered" evidence="1">
    <location>
        <begin position="70"/>
        <end position="92"/>
    </location>
</feature>
<dbReference type="EMBL" id="JARJLM010000279">
    <property type="protein sequence ID" value="MDF3834529.1"/>
    <property type="molecule type" value="Genomic_DNA"/>
</dbReference>
<dbReference type="RefSeq" id="WP_276265553.1">
    <property type="nucleotide sequence ID" value="NZ_JARJLM010000279.1"/>
</dbReference>
<protein>
    <submittedName>
        <fullName evidence="2">Uncharacterized protein</fullName>
    </submittedName>
</protein>
<dbReference type="Proteomes" id="UP001216674">
    <property type="component" value="Unassembled WGS sequence"/>
</dbReference>
<evidence type="ECO:0000313" key="2">
    <source>
        <dbReference type="EMBL" id="MDF3834529.1"/>
    </source>
</evidence>
<evidence type="ECO:0000256" key="1">
    <source>
        <dbReference type="SAM" id="MobiDB-lite"/>
    </source>
</evidence>
<name>A0ABT6APH8_9BURK</name>
<feature type="region of interest" description="Disordered" evidence="1">
    <location>
        <begin position="1"/>
        <end position="20"/>
    </location>
</feature>
<sequence>MALLGHATDQAERAPWARADRASAQAALAATTLNRQIKRFFQACASELDLVDTRGAPAVRQRPLDAAHPYFSRASGRGAAGGGAAERGPRFA</sequence>
<gene>
    <name evidence="2" type="ORF">P3W85_16425</name>
</gene>
<evidence type="ECO:0000313" key="3">
    <source>
        <dbReference type="Proteomes" id="UP001216674"/>
    </source>
</evidence>